<dbReference type="Pfam" id="PF02624">
    <property type="entry name" value="YcaO"/>
    <property type="match status" value="1"/>
</dbReference>
<evidence type="ECO:0000313" key="2">
    <source>
        <dbReference type="EMBL" id="MBV7260307.1"/>
    </source>
</evidence>
<evidence type="ECO:0000313" key="3">
    <source>
        <dbReference type="Proteomes" id="UP001138681"/>
    </source>
</evidence>
<dbReference type="AlphaFoldDB" id="A0A9X1F4Y1"/>
<sequence length="421" mass="45906">MGTSAKTLDACHLLEGTKRARRLDETWEWLTDKKAMAGVTRVGNVTGLDTIGIPVWVSVRPNSRGLAVSQGKGATHEAAKVSALMESIENWHAEEIDAPLRVGSYETLKSLVSPIDPRSFTHWGRVALRDDLALTWIEGHEHFSDQKVWIPYEMVSGDYVVPASKSVTAAVFVQSSNGLAGGNTYWEAATHALSEVIERHTIYQNERKIREFSDEIKLSPDAVREPFLKQLLERLRQAGMLVRLFALGSDIDPSGTRIPVIACSILSADDGTYWRNLPPFNGYGCHLDPAIAMARAITEAAQSRLTYIAGGRDDINPGQYRAGAHPDDLVAYRKLFSDGDAGRSIRFERPDTGQEFDSDFNTIAALLKSRGYNKIVIVDLAKPDVGIPVVKVVVPGLQVPSSLVGGAEIVQPNPVSPVGGP</sequence>
<protein>
    <submittedName>
        <fullName evidence="2">YcaO-like family protein</fullName>
    </submittedName>
</protein>
<dbReference type="InterPro" id="IPR003776">
    <property type="entry name" value="YcaO-like_dom"/>
</dbReference>
<name>A0A9X1F4Y1_9SPHN</name>
<dbReference type="NCBIfam" id="TIGR00702">
    <property type="entry name" value="YcaO-type kinase domain"/>
    <property type="match status" value="1"/>
</dbReference>
<dbReference type="PANTHER" id="PTHR37809:SF1">
    <property type="entry name" value="RIBOSOMAL PROTEIN S12 METHYLTHIOTRANSFERASE ACCESSORY FACTOR YCAO"/>
    <property type="match status" value="1"/>
</dbReference>
<proteinExistence type="predicted"/>
<comment type="caution">
    <text evidence="2">The sequence shown here is derived from an EMBL/GenBank/DDBJ whole genome shotgun (WGS) entry which is preliminary data.</text>
</comment>
<accession>A0A9X1F4Y1</accession>
<dbReference type="PANTHER" id="PTHR37809">
    <property type="entry name" value="RIBOSOMAL PROTEIN S12 METHYLTHIOTRANSFERASE ACCESSORY FACTOR YCAO"/>
    <property type="match status" value="1"/>
</dbReference>
<feature type="domain" description="YcaO" evidence="1">
    <location>
        <begin position="71"/>
        <end position="421"/>
    </location>
</feature>
<dbReference type="EMBL" id="JAGSPC010000004">
    <property type="protein sequence ID" value="MBV7260307.1"/>
    <property type="molecule type" value="Genomic_DNA"/>
</dbReference>
<keyword evidence="3" id="KW-1185">Reference proteome</keyword>
<dbReference type="PROSITE" id="PS51664">
    <property type="entry name" value="YCAO"/>
    <property type="match status" value="1"/>
</dbReference>
<evidence type="ECO:0000259" key="1">
    <source>
        <dbReference type="PROSITE" id="PS51664"/>
    </source>
</evidence>
<dbReference type="Proteomes" id="UP001138681">
    <property type="component" value="Unassembled WGS sequence"/>
</dbReference>
<reference evidence="2" key="1">
    <citation type="submission" date="2021-04" db="EMBL/GenBank/DDBJ databases">
        <authorList>
            <person name="Pira H."/>
            <person name="Risdian C."/>
            <person name="Wink J."/>
        </authorList>
    </citation>
    <scope>NUCLEOTIDE SEQUENCE</scope>
    <source>
        <strain evidence="2">WH158</strain>
    </source>
</reference>
<organism evidence="2 3">
    <name type="scientific">Erythrobacter crassostreae</name>
    <dbReference type="NCBI Taxonomy" id="2828328"/>
    <lineage>
        <taxon>Bacteria</taxon>
        <taxon>Pseudomonadati</taxon>
        <taxon>Pseudomonadota</taxon>
        <taxon>Alphaproteobacteria</taxon>
        <taxon>Sphingomonadales</taxon>
        <taxon>Erythrobacteraceae</taxon>
        <taxon>Erythrobacter/Porphyrobacter group</taxon>
        <taxon>Erythrobacter</taxon>
    </lineage>
</organism>
<dbReference type="RefSeq" id="WP_218405694.1">
    <property type="nucleotide sequence ID" value="NZ_JAGSPC010000004.1"/>
</dbReference>
<gene>
    <name evidence="2" type="ORF">KCG46_12070</name>
</gene>